<dbReference type="InterPro" id="IPR008978">
    <property type="entry name" value="HSP20-like_chaperone"/>
</dbReference>
<evidence type="ECO:0008006" key="8">
    <source>
        <dbReference type="Google" id="ProtNLM"/>
    </source>
</evidence>
<evidence type="ECO:0000256" key="3">
    <source>
        <dbReference type="RuleBase" id="RU003616"/>
    </source>
</evidence>
<feature type="domain" description="SHSP" evidence="4">
    <location>
        <begin position="37"/>
        <end position="150"/>
    </location>
</feature>
<dbReference type="PANTHER" id="PTHR11527">
    <property type="entry name" value="HEAT-SHOCK PROTEIN 20 FAMILY MEMBER"/>
    <property type="match status" value="1"/>
</dbReference>
<reference evidence="7" key="1">
    <citation type="submission" date="2024-04" db="EMBL/GenBank/DDBJ databases">
        <authorList>
            <person name="Shaw F."/>
            <person name="Minotto A."/>
        </authorList>
    </citation>
    <scope>NUCLEOTIDE SEQUENCE [LARGE SCALE GENOMIC DNA]</scope>
</reference>
<dbReference type="InterPro" id="IPR007052">
    <property type="entry name" value="CS_dom"/>
</dbReference>
<evidence type="ECO:0000313" key="6">
    <source>
        <dbReference type="EMBL" id="CAL1697763.1"/>
    </source>
</evidence>
<proteinExistence type="inferred from homology"/>
<dbReference type="Pfam" id="PF00011">
    <property type="entry name" value="HSP20"/>
    <property type="match status" value="1"/>
</dbReference>
<evidence type="ECO:0000256" key="1">
    <source>
        <dbReference type="ARBA" id="ARBA00023016"/>
    </source>
</evidence>
<dbReference type="PROSITE" id="PS51203">
    <property type="entry name" value="CS"/>
    <property type="match status" value="1"/>
</dbReference>
<dbReference type="InterPro" id="IPR031107">
    <property type="entry name" value="Small_HSP"/>
</dbReference>
<evidence type="ECO:0000259" key="5">
    <source>
        <dbReference type="PROSITE" id="PS51203"/>
    </source>
</evidence>
<keyword evidence="1" id="KW-0346">Stress response</keyword>
<keyword evidence="7" id="KW-1185">Reference proteome</keyword>
<dbReference type="EMBL" id="OZ037953">
    <property type="protein sequence ID" value="CAL1697763.1"/>
    <property type="molecule type" value="Genomic_DNA"/>
</dbReference>
<gene>
    <name evidence="6" type="ORF">GFSPODELE1_LOCUS1842</name>
</gene>
<dbReference type="InterPro" id="IPR002068">
    <property type="entry name" value="A-crystallin/Hsp20_dom"/>
</dbReference>
<protein>
    <recommendedName>
        <fullName evidence="8">Small heat shock protein</fullName>
    </recommendedName>
</protein>
<feature type="domain" description="CS" evidence="5">
    <location>
        <begin position="41"/>
        <end position="148"/>
    </location>
</feature>
<sequence>MAHFHVYEPFYSLSDFDRLFDEAFTARSDEPKQLQRLLPTTLRPRMDVHEDEKQNIVTGIFELPGVKKEDINLDVTNNLLTVSGESKQSTERDEAGYVVRERRAGKFSRSISVPQGVKTEDIKASFDNGVLTVTFPKRTPEQAPKRITIS</sequence>
<comment type="similarity">
    <text evidence="2 3">Belongs to the small heat shock protein (HSP20) family.</text>
</comment>
<organism evidence="6 7">
    <name type="scientific">Somion occarium</name>
    <dbReference type="NCBI Taxonomy" id="3059160"/>
    <lineage>
        <taxon>Eukaryota</taxon>
        <taxon>Fungi</taxon>
        <taxon>Dikarya</taxon>
        <taxon>Basidiomycota</taxon>
        <taxon>Agaricomycotina</taxon>
        <taxon>Agaricomycetes</taxon>
        <taxon>Polyporales</taxon>
        <taxon>Cerrenaceae</taxon>
        <taxon>Somion</taxon>
    </lineage>
</organism>
<evidence type="ECO:0000256" key="2">
    <source>
        <dbReference type="PROSITE-ProRule" id="PRU00285"/>
    </source>
</evidence>
<evidence type="ECO:0000313" key="7">
    <source>
        <dbReference type="Proteomes" id="UP001497453"/>
    </source>
</evidence>
<dbReference type="SUPFAM" id="SSF49764">
    <property type="entry name" value="HSP20-like chaperones"/>
    <property type="match status" value="1"/>
</dbReference>
<accession>A0ABP1CST4</accession>
<dbReference type="Gene3D" id="2.60.40.790">
    <property type="match status" value="1"/>
</dbReference>
<evidence type="ECO:0000259" key="4">
    <source>
        <dbReference type="PROSITE" id="PS01031"/>
    </source>
</evidence>
<dbReference type="Proteomes" id="UP001497453">
    <property type="component" value="Chromosome 10"/>
</dbReference>
<dbReference type="CDD" id="cd06464">
    <property type="entry name" value="ACD_sHsps-like"/>
    <property type="match status" value="1"/>
</dbReference>
<name>A0ABP1CST4_9APHY</name>
<dbReference type="PROSITE" id="PS01031">
    <property type="entry name" value="SHSP"/>
    <property type="match status" value="1"/>
</dbReference>